<evidence type="ECO:0000313" key="2">
    <source>
        <dbReference type="EMBL" id="OQO09351.1"/>
    </source>
</evidence>
<dbReference type="SUPFAM" id="SSF56112">
    <property type="entry name" value="Protein kinase-like (PK-like)"/>
    <property type="match status" value="1"/>
</dbReference>
<dbReference type="Pfam" id="PF01636">
    <property type="entry name" value="APH"/>
    <property type="match status" value="1"/>
</dbReference>
<dbReference type="InterPro" id="IPR011009">
    <property type="entry name" value="Kinase-like_dom_sf"/>
</dbReference>
<dbReference type="InterPro" id="IPR051678">
    <property type="entry name" value="AGP_Transferase"/>
</dbReference>
<feature type="domain" description="Aminoglycoside phosphotransferase" evidence="1">
    <location>
        <begin position="60"/>
        <end position="248"/>
    </location>
</feature>
<dbReference type="CDD" id="cd05120">
    <property type="entry name" value="APH_ChoK_like"/>
    <property type="match status" value="1"/>
</dbReference>
<dbReference type="STRING" id="1507870.A0A1V8TDL6"/>
<dbReference type="AlphaFoldDB" id="A0A1V8TDL6"/>
<protein>
    <recommendedName>
        <fullName evidence="1">Aminoglycoside phosphotransferase domain-containing protein</fullName>
    </recommendedName>
</protein>
<dbReference type="InParanoid" id="A0A1V8TDL6"/>
<evidence type="ECO:0000313" key="3">
    <source>
        <dbReference type="Proteomes" id="UP000192596"/>
    </source>
</evidence>
<sequence length="279" mass="32245">MQDAAPADGGLALSLRIKYGRWKYGFFGAGNTRSGFRVSETRFIKWPCKQPELEGHLYVLDHTDLPVPQIHATYMWRGHLAIEMEYLTDCVTLAAVWYELTKVQKGQVVEQIARYIKTLRALKPTSTQGNKVSATSGGPCRDMRVSTMNLFGPFDDIHAFNRCLTGNTTNPDAVTEAYGNAVFNVHARSYDIRFTHGDLGVQNILIRDGKVAAIIDWECSGWWPEYWEYTKAHYNEWRCPNFYEMLRERVPRYDEELTAERELWEAFNRPLDQKEWEAS</sequence>
<dbReference type="InterPro" id="IPR002575">
    <property type="entry name" value="Aminoglycoside_PTrfase"/>
</dbReference>
<name>A0A1V8TDL6_9PEZI</name>
<dbReference type="PANTHER" id="PTHR21310:SF58">
    <property type="entry name" value="AMINOGLYCOSIDE PHOSPHOTRANSFERASE DOMAIN-CONTAINING PROTEIN"/>
    <property type="match status" value="1"/>
</dbReference>
<comment type="caution">
    <text evidence="2">The sequence shown here is derived from an EMBL/GenBank/DDBJ whole genome shotgun (WGS) entry which is preliminary data.</text>
</comment>
<dbReference type="Proteomes" id="UP000192596">
    <property type="component" value="Unassembled WGS sequence"/>
</dbReference>
<reference evidence="3" key="1">
    <citation type="submission" date="2017-03" db="EMBL/GenBank/DDBJ databases">
        <title>Genomes of endolithic fungi from Antarctica.</title>
        <authorList>
            <person name="Coleine C."/>
            <person name="Masonjones S."/>
            <person name="Stajich J.E."/>
        </authorList>
    </citation>
    <scope>NUCLEOTIDE SEQUENCE [LARGE SCALE GENOMIC DNA]</scope>
    <source>
        <strain evidence="3">CCFEE 5527</strain>
    </source>
</reference>
<keyword evidence="3" id="KW-1185">Reference proteome</keyword>
<dbReference type="OrthoDB" id="2906425at2759"/>
<proteinExistence type="predicted"/>
<dbReference type="EMBL" id="NAJO01000010">
    <property type="protein sequence ID" value="OQO09351.1"/>
    <property type="molecule type" value="Genomic_DNA"/>
</dbReference>
<gene>
    <name evidence="2" type="ORF">B0A48_04749</name>
</gene>
<organism evidence="2 3">
    <name type="scientific">Cryoendolithus antarcticus</name>
    <dbReference type="NCBI Taxonomy" id="1507870"/>
    <lineage>
        <taxon>Eukaryota</taxon>
        <taxon>Fungi</taxon>
        <taxon>Dikarya</taxon>
        <taxon>Ascomycota</taxon>
        <taxon>Pezizomycotina</taxon>
        <taxon>Dothideomycetes</taxon>
        <taxon>Dothideomycetidae</taxon>
        <taxon>Cladosporiales</taxon>
        <taxon>Cladosporiaceae</taxon>
        <taxon>Cryoendolithus</taxon>
    </lineage>
</organism>
<dbReference type="Gene3D" id="3.90.1200.10">
    <property type="match status" value="1"/>
</dbReference>
<accession>A0A1V8TDL6</accession>
<dbReference type="PANTHER" id="PTHR21310">
    <property type="entry name" value="AMINOGLYCOSIDE PHOSPHOTRANSFERASE-RELATED-RELATED"/>
    <property type="match status" value="1"/>
</dbReference>
<evidence type="ECO:0000259" key="1">
    <source>
        <dbReference type="Pfam" id="PF01636"/>
    </source>
</evidence>